<dbReference type="PRINTS" id="PR00250">
    <property type="entry name" value="GPCRSTE2"/>
</dbReference>
<accession>A0A4P7NNG8</accession>
<dbReference type="CDD" id="cd14939">
    <property type="entry name" value="7tmD_STE2"/>
    <property type="match status" value="1"/>
</dbReference>
<keyword evidence="2" id="KW-0812">Transmembrane</keyword>
<dbReference type="EMBL" id="CP034209">
    <property type="protein sequence ID" value="QBZ63662.1"/>
    <property type="molecule type" value="Genomic_DNA"/>
</dbReference>
<feature type="region of interest" description="Disordered" evidence="1">
    <location>
        <begin position="352"/>
        <end position="415"/>
    </location>
</feature>
<feature type="compositionally biased region" description="Polar residues" evidence="1">
    <location>
        <begin position="1"/>
        <end position="13"/>
    </location>
</feature>
<dbReference type="AlphaFoldDB" id="A0A4P7NNG8"/>
<feature type="transmembrane region" description="Helical" evidence="2">
    <location>
        <begin position="285"/>
        <end position="306"/>
    </location>
</feature>
<feature type="transmembrane region" description="Helical" evidence="2">
    <location>
        <begin position="144"/>
        <end position="165"/>
    </location>
</feature>
<feature type="transmembrane region" description="Helical" evidence="2">
    <location>
        <begin position="61"/>
        <end position="81"/>
    </location>
</feature>
<feature type="transmembrane region" description="Helical" evidence="2">
    <location>
        <begin position="177"/>
        <end position="199"/>
    </location>
</feature>
<feature type="transmembrane region" description="Helical" evidence="2">
    <location>
        <begin position="219"/>
        <end position="238"/>
    </location>
</feature>
<evidence type="ECO:0000313" key="3">
    <source>
        <dbReference type="EMBL" id="QBZ63662.1"/>
    </source>
</evidence>
<organism evidence="3 4">
    <name type="scientific">Pyricularia oryzae</name>
    <name type="common">Rice blast fungus</name>
    <name type="synonym">Magnaporthe oryzae</name>
    <dbReference type="NCBI Taxonomy" id="318829"/>
    <lineage>
        <taxon>Eukaryota</taxon>
        <taxon>Fungi</taxon>
        <taxon>Dikarya</taxon>
        <taxon>Ascomycota</taxon>
        <taxon>Pezizomycotina</taxon>
        <taxon>Sordariomycetes</taxon>
        <taxon>Sordariomycetidae</taxon>
        <taxon>Magnaporthales</taxon>
        <taxon>Pyriculariaceae</taxon>
        <taxon>Pyricularia</taxon>
    </lineage>
</organism>
<keyword evidence="2" id="KW-0472">Membrane</keyword>
<name>A0A4P7NNG8_PYROR</name>
<proteinExistence type="predicted"/>
<sequence>MDQTLSATGTATSPPGPALTVDPRFQTITMLTPALTGQGFEEVQTTPAEINDVYFLAFNTAIGYSTQIGACFIMLLVLLTMTAKARFARIPTIINTAALVVSIIRCTLLVIFFTSTMMEFYTIFSDDFSFVHPNDIRRSVAATVFAPLQLALVEAALMVQAWAMVELWPRAWKVSGIAFSLILATVTVAFKCASAAVTVKSALEPLDPRPYLWIRQTDLAFTTAMVTWFCFLFNVRLVMHMWQNRSILPTVKGLSPMEVLVMANGLLMVFPVLFAGLYYGNFGQFESASLTITSVVLVLPLGTLVAQRLAVNNTVAGSSANTDMDDKLAFLGNATTVTSSAAGFAGSSASATRSRLASPRQHSQLSTSVSAGKPRADPIDLELQRIDDEDDDFSRSGSAGGVRVERSIERREERL</sequence>
<dbReference type="PANTHER" id="PTHR28009">
    <property type="entry name" value="PHEROMONE ALPHA FACTOR RECEPTOR"/>
    <property type="match status" value="1"/>
</dbReference>
<evidence type="ECO:0000256" key="1">
    <source>
        <dbReference type="SAM" id="MobiDB-lite"/>
    </source>
</evidence>
<evidence type="ECO:0000313" key="4">
    <source>
        <dbReference type="Proteomes" id="UP000294847"/>
    </source>
</evidence>
<feature type="compositionally biased region" description="Polar residues" evidence="1">
    <location>
        <begin position="360"/>
        <end position="370"/>
    </location>
</feature>
<gene>
    <name evidence="3" type="ORF">PoMZ_05348</name>
</gene>
<keyword evidence="2" id="KW-1133">Transmembrane helix</keyword>
<feature type="compositionally biased region" description="Basic and acidic residues" evidence="1">
    <location>
        <begin position="403"/>
        <end position="415"/>
    </location>
</feature>
<dbReference type="Proteomes" id="UP000294847">
    <property type="component" value="Chromosome 6"/>
</dbReference>
<dbReference type="VEuPathDB" id="FungiDB:M_BR32_EuGene_00089261"/>
<evidence type="ECO:0000256" key="2">
    <source>
        <dbReference type="SAM" id="Phobius"/>
    </source>
</evidence>
<dbReference type="PANTHER" id="PTHR28009:SF1">
    <property type="entry name" value="PHEROMONE ALPHA FACTOR RECEPTOR"/>
    <property type="match status" value="1"/>
</dbReference>
<dbReference type="Gene3D" id="1.10.287.920">
    <property type="entry name" value="Pheromone alpha factor receptor"/>
    <property type="match status" value="1"/>
</dbReference>
<feature type="region of interest" description="Disordered" evidence="1">
    <location>
        <begin position="1"/>
        <end position="20"/>
    </location>
</feature>
<dbReference type="GO" id="GO:0004932">
    <property type="term" value="F:mating-type factor pheromone receptor activity"/>
    <property type="evidence" value="ECO:0007669"/>
    <property type="project" value="InterPro"/>
</dbReference>
<protein>
    <submittedName>
        <fullName evidence="3">Uncharacterized protein</fullName>
    </submittedName>
</protein>
<dbReference type="InterPro" id="IPR027458">
    <property type="entry name" value="STE2_TM1-TM2_sf"/>
</dbReference>
<dbReference type="GO" id="GO:0038038">
    <property type="term" value="C:G protein-coupled receptor homodimeric complex"/>
    <property type="evidence" value="ECO:0007669"/>
    <property type="project" value="TreeGrafter"/>
</dbReference>
<feature type="transmembrane region" description="Helical" evidence="2">
    <location>
        <begin position="93"/>
        <end position="124"/>
    </location>
</feature>
<dbReference type="InterPro" id="IPR000366">
    <property type="entry name" value="GPCR_STE2"/>
</dbReference>
<dbReference type="GO" id="GO:0000750">
    <property type="term" value="P:pheromone-dependent signal transduction involved in conjugation with cellular fusion"/>
    <property type="evidence" value="ECO:0007669"/>
    <property type="project" value="TreeGrafter"/>
</dbReference>
<dbReference type="Pfam" id="PF02116">
    <property type="entry name" value="STE2"/>
    <property type="match status" value="1"/>
</dbReference>
<reference evidence="3 4" key="1">
    <citation type="journal article" date="2019" name="Mol. Biol. Evol.">
        <title>Blast fungal genomes show frequent chromosomal changes, gene gains and losses, and effector gene turnover.</title>
        <authorList>
            <person name="Gomez Luciano L.B."/>
            <person name="Jason Tsai I."/>
            <person name="Chuma I."/>
            <person name="Tosa Y."/>
            <person name="Chen Y.H."/>
            <person name="Li J.Y."/>
            <person name="Li M.Y."/>
            <person name="Jade Lu M.Y."/>
            <person name="Nakayashiki H."/>
            <person name="Li W.H."/>
        </authorList>
    </citation>
    <scope>NUCLEOTIDE SEQUENCE [LARGE SCALE GENOMIC DNA]</scope>
    <source>
        <strain evidence="3">MZ5-1-6</strain>
    </source>
</reference>
<feature type="transmembrane region" description="Helical" evidence="2">
    <location>
        <begin position="259"/>
        <end position="279"/>
    </location>
</feature>
<feature type="compositionally biased region" description="Basic and acidic residues" evidence="1">
    <location>
        <begin position="374"/>
        <end position="386"/>
    </location>
</feature>